<protein>
    <recommendedName>
        <fullName evidence="1">SET domain-containing protein</fullName>
    </recommendedName>
</protein>
<dbReference type="Proteomes" id="UP000013827">
    <property type="component" value="Unassembled WGS sequence"/>
</dbReference>
<evidence type="ECO:0000313" key="2">
    <source>
        <dbReference type="EnsemblProtists" id="EOD33667"/>
    </source>
</evidence>
<evidence type="ECO:0000313" key="3">
    <source>
        <dbReference type="Proteomes" id="UP000013827"/>
    </source>
</evidence>
<evidence type="ECO:0000259" key="1">
    <source>
        <dbReference type="Pfam" id="PF00856"/>
    </source>
</evidence>
<keyword evidence="3" id="KW-1185">Reference proteome</keyword>
<proteinExistence type="predicted"/>
<dbReference type="STRING" id="2903.R1DFB7"/>
<reference evidence="2" key="2">
    <citation type="submission" date="2024-10" db="UniProtKB">
        <authorList>
            <consortium name="EnsemblProtists"/>
        </authorList>
    </citation>
    <scope>IDENTIFICATION</scope>
</reference>
<dbReference type="GO" id="GO:0016279">
    <property type="term" value="F:protein-lysine N-methyltransferase activity"/>
    <property type="evidence" value="ECO:0007669"/>
    <property type="project" value="TreeGrafter"/>
</dbReference>
<accession>A0A0D3KD32</accession>
<dbReference type="Gene3D" id="3.90.1410.10">
    <property type="entry name" value="set domain protein methyltransferase, domain 1"/>
    <property type="match status" value="1"/>
</dbReference>
<dbReference type="GeneID" id="17278937"/>
<dbReference type="PANTHER" id="PTHR13271">
    <property type="entry name" value="UNCHARACTERIZED PUTATIVE METHYLTRANSFERASE"/>
    <property type="match status" value="1"/>
</dbReference>
<dbReference type="EnsemblProtists" id="EOD33667">
    <property type="protein sequence ID" value="EOD33667"/>
    <property type="gene ID" value="EMIHUDRAFT_111657"/>
</dbReference>
<dbReference type="PaxDb" id="2903-EOD33667"/>
<dbReference type="SUPFAM" id="SSF82199">
    <property type="entry name" value="SET domain"/>
    <property type="match status" value="1"/>
</dbReference>
<dbReference type="InterPro" id="IPR050600">
    <property type="entry name" value="SETD3_SETD6_MTase"/>
</dbReference>
<organism evidence="2 3">
    <name type="scientific">Emiliania huxleyi (strain CCMP1516)</name>
    <dbReference type="NCBI Taxonomy" id="280463"/>
    <lineage>
        <taxon>Eukaryota</taxon>
        <taxon>Haptista</taxon>
        <taxon>Haptophyta</taxon>
        <taxon>Prymnesiophyceae</taxon>
        <taxon>Isochrysidales</taxon>
        <taxon>Noelaerhabdaceae</taxon>
        <taxon>Emiliania</taxon>
    </lineage>
</organism>
<dbReference type="InterPro" id="IPR001214">
    <property type="entry name" value="SET_dom"/>
</dbReference>
<feature type="domain" description="SET" evidence="1">
    <location>
        <begin position="59"/>
        <end position="279"/>
    </location>
</feature>
<dbReference type="HOGENOM" id="CLU_843169_0_0_1"/>
<name>A0A0D3KD32_EMIH1</name>
<dbReference type="Pfam" id="PF00856">
    <property type="entry name" value="SET"/>
    <property type="match status" value="1"/>
</dbReference>
<dbReference type="KEGG" id="ehx:EMIHUDRAFT_111657"/>
<dbReference type="CDD" id="cd10527">
    <property type="entry name" value="SET_LSMT"/>
    <property type="match status" value="1"/>
</dbReference>
<sequence>MPMPADLLDGGLWRRETWERRTTAERLELWPHASKAMGIDCPKLELATFYYPTLGISIRGVRATENIRSAELVCRVPKLSLLSAFTIQNSSLSPLINEVGLRSAMAVFLIRESARRESFWMPYVKALLEAHPTDGIPQMWDPVTSQERLNSLSNYSRSLAASSRASTEAEWRRLAAVGFRRHAAALSEGGVCGAGVCTHEQLMRETFSLERFRNLVSVLGARQWSLPWYSPGTHILFSAPGADLLNHGSPGDVKNRFRANEHAFTMHAKRLLRKGEEVRKFYSPTCCERYLNAFGFAPVGVAQCPSHAPQGPNPCYWRPGSPRPRALGVE</sequence>
<dbReference type="PANTHER" id="PTHR13271:SF151">
    <property type="entry name" value="SET DOMAIN-CONTAINING PROTEIN 4"/>
    <property type="match status" value="1"/>
</dbReference>
<dbReference type="RefSeq" id="XP_005786096.1">
    <property type="nucleotide sequence ID" value="XM_005786039.1"/>
</dbReference>
<reference evidence="3" key="1">
    <citation type="journal article" date="2013" name="Nature">
        <title>Pan genome of the phytoplankton Emiliania underpins its global distribution.</title>
        <authorList>
            <person name="Read B.A."/>
            <person name="Kegel J."/>
            <person name="Klute M.J."/>
            <person name="Kuo A."/>
            <person name="Lefebvre S.C."/>
            <person name="Maumus F."/>
            <person name="Mayer C."/>
            <person name="Miller J."/>
            <person name="Monier A."/>
            <person name="Salamov A."/>
            <person name="Young J."/>
            <person name="Aguilar M."/>
            <person name="Claverie J.M."/>
            <person name="Frickenhaus S."/>
            <person name="Gonzalez K."/>
            <person name="Herman E.K."/>
            <person name="Lin Y.C."/>
            <person name="Napier J."/>
            <person name="Ogata H."/>
            <person name="Sarno A.F."/>
            <person name="Shmutz J."/>
            <person name="Schroeder D."/>
            <person name="de Vargas C."/>
            <person name="Verret F."/>
            <person name="von Dassow P."/>
            <person name="Valentin K."/>
            <person name="Van de Peer Y."/>
            <person name="Wheeler G."/>
            <person name="Dacks J.B."/>
            <person name="Delwiche C.F."/>
            <person name="Dyhrman S.T."/>
            <person name="Glockner G."/>
            <person name="John U."/>
            <person name="Richards T."/>
            <person name="Worden A.Z."/>
            <person name="Zhang X."/>
            <person name="Grigoriev I.V."/>
            <person name="Allen A.E."/>
            <person name="Bidle K."/>
            <person name="Borodovsky M."/>
            <person name="Bowler C."/>
            <person name="Brownlee C."/>
            <person name="Cock J.M."/>
            <person name="Elias M."/>
            <person name="Gladyshev V.N."/>
            <person name="Groth M."/>
            <person name="Guda C."/>
            <person name="Hadaegh A."/>
            <person name="Iglesias-Rodriguez M.D."/>
            <person name="Jenkins J."/>
            <person name="Jones B.M."/>
            <person name="Lawson T."/>
            <person name="Leese F."/>
            <person name="Lindquist E."/>
            <person name="Lobanov A."/>
            <person name="Lomsadze A."/>
            <person name="Malik S.B."/>
            <person name="Marsh M.E."/>
            <person name="Mackinder L."/>
            <person name="Mock T."/>
            <person name="Mueller-Roeber B."/>
            <person name="Pagarete A."/>
            <person name="Parker M."/>
            <person name="Probert I."/>
            <person name="Quesneville H."/>
            <person name="Raines C."/>
            <person name="Rensing S.A."/>
            <person name="Riano-Pachon D.M."/>
            <person name="Richier S."/>
            <person name="Rokitta S."/>
            <person name="Shiraiwa Y."/>
            <person name="Soanes D.M."/>
            <person name="van der Giezen M."/>
            <person name="Wahlund T.M."/>
            <person name="Williams B."/>
            <person name="Wilson W."/>
            <person name="Wolfe G."/>
            <person name="Wurch L.L."/>
        </authorList>
    </citation>
    <scope>NUCLEOTIDE SEQUENCE</scope>
</reference>
<dbReference type="InterPro" id="IPR046341">
    <property type="entry name" value="SET_dom_sf"/>
</dbReference>
<dbReference type="AlphaFoldDB" id="A0A0D3KD32"/>